<dbReference type="Proteomes" id="UP000002037">
    <property type="component" value="Unassembled WGS sequence"/>
</dbReference>
<protein>
    <submittedName>
        <fullName evidence="1">Uncharacterized protein</fullName>
    </submittedName>
</protein>
<dbReference type="VEuPathDB" id="FungiDB:CTRG_04884"/>
<dbReference type="RefSeq" id="XP_002550586.1">
    <property type="nucleotide sequence ID" value="XM_002550540.1"/>
</dbReference>
<dbReference type="KEGG" id="ctp:CTRG_04884"/>
<dbReference type="EMBL" id="GG692401">
    <property type="protein sequence ID" value="EER31154.1"/>
    <property type="molecule type" value="Genomic_DNA"/>
</dbReference>
<dbReference type="HOGENOM" id="CLU_672673_0_0_1"/>
<keyword evidence="2" id="KW-1185">Reference proteome</keyword>
<evidence type="ECO:0000313" key="1">
    <source>
        <dbReference type="EMBL" id="EER31154.1"/>
    </source>
</evidence>
<reference evidence="1 2" key="1">
    <citation type="journal article" date="2009" name="Nature">
        <title>Evolution of pathogenicity and sexual reproduction in eight Candida genomes.</title>
        <authorList>
            <person name="Butler G."/>
            <person name="Rasmussen M.D."/>
            <person name="Lin M.F."/>
            <person name="Santos M.A."/>
            <person name="Sakthikumar S."/>
            <person name="Munro C.A."/>
            <person name="Rheinbay E."/>
            <person name="Grabherr M."/>
            <person name="Forche A."/>
            <person name="Reedy J.L."/>
            <person name="Agrafioti I."/>
            <person name="Arnaud M.B."/>
            <person name="Bates S."/>
            <person name="Brown A.J."/>
            <person name="Brunke S."/>
            <person name="Costanzo M.C."/>
            <person name="Fitzpatrick D.A."/>
            <person name="de Groot P.W."/>
            <person name="Harris D."/>
            <person name="Hoyer L.L."/>
            <person name="Hube B."/>
            <person name="Klis F.M."/>
            <person name="Kodira C."/>
            <person name="Lennard N."/>
            <person name="Logue M.E."/>
            <person name="Martin R."/>
            <person name="Neiman A.M."/>
            <person name="Nikolaou E."/>
            <person name="Quail M.A."/>
            <person name="Quinn J."/>
            <person name="Santos M.C."/>
            <person name="Schmitzberger F.F."/>
            <person name="Sherlock G."/>
            <person name="Shah P."/>
            <person name="Silverstein K.A."/>
            <person name="Skrzypek M.S."/>
            <person name="Soll D."/>
            <person name="Staggs R."/>
            <person name="Stansfield I."/>
            <person name="Stumpf M.P."/>
            <person name="Sudbery P.E."/>
            <person name="Srikantha T."/>
            <person name="Zeng Q."/>
            <person name="Berman J."/>
            <person name="Berriman M."/>
            <person name="Heitman J."/>
            <person name="Gow N.A."/>
            <person name="Lorenz M.C."/>
            <person name="Birren B.W."/>
            <person name="Kellis M."/>
            <person name="Cuomo C.A."/>
        </authorList>
    </citation>
    <scope>NUCLEOTIDE SEQUENCE [LARGE SCALE GENOMIC DNA]</scope>
    <source>
        <strain evidence="2">ATCC MYA-3404 / T1</strain>
    </source>
</reference>
<name>C5MFP1_CANTT</name>
<gene>
    <name evidence="1" type="ORF">CTRG_04884</name>
</gene>
<sequence length="372" mass="43751">MDWEMTYGSDFSMSSEESDTSASSYHPLECQLMIDYIKIGGNIELAPYITWRDTFESCESIYKTFGDMKRIIGIKPELEENLHAFLKNNRLTYILDKVILGSLQLLEMTSNLFVFNKFQNMSSLVECIFEFSQLYAIQINDHLIVSLLVVLEGYRRLENRYFINQESQILEKKPRGLNKIILVILSHTYPTLILFKFLQQQLINEDSDPRRVSQLLKDYSVLMINLRTKVENDYDDVSELDEIKYQVETMIAYVLRSSYHRNNWYIFQQIQADFNAMFHANDDSGFTTPAFNSDLDPQQEQEQVAPWLRDVFVLPPDELVHAEEEVEKQSPSLEDKLDTDHLRVHRVSPILNKFKTKISKLFIRHHNHQHAK</sequence>
<dbReference type="AlphaFoldDB" id="C5MFP1"/>
<dbReference type="GeneID" id="8298887"/>
<evidence type="ECO:0000313" key="2">
    <source>
        <dbReference type="Proteomes" id="UP000002037"/>
    </source>
</evidence>
<proteinExistence type="predicted"/>
<accession>C5MFP1</accession>
<organism evidence="1 2">
    <name type="scientific">Candida tropicalis (strain ATCC MYA-3404 / T1)</name>
    <name type="common">Yeast</name>
    <dbReference type="NCBI Taxonomy" id="294747"/>
    <lineage>
        <taxon>Eukaryota</taxon>
        <taxon>Fungi</taxon>
        <taxon>Dikarya</taxon>
        <taxon>Ascomycota</taxon>
        <taxon>Saccharomycotina</taxon>
        <taxon>Pichiomycetes</taxon>
        <taxon>Debaryomycetaceae</taxon>
        <taxon>Candida/Lodderomyces clade</taxon>
        <taxon>Candida</taxon>
    </lineage>
</organism>
<dbReference type="OrthoDB" id="4023210at2759"/>
<dbReference type="eggNOG" id="ENOG502RQIK">
    <property type="taxonomic scope" value="Eukaryota"/>
</dbReference>